<evidence type="ECO:0000313" key="3">
    <source>
        <dbReference type="EMBL" id="MBB5126285.1"/>
    </source>
</evidence>
<dbReference type="Proteomes" id="UP000568022">
    <property type="component" value="Unassembled WGS sequence"/>
</dbReference>
<evidence type="ECO:0000256" key="2">
    <source>
        <dbReference type="SAM" id="SignalP"/>
    </source>
</evidence>
<comment type="caution">
    <text evidence="3">The sequence shown here is derived from an EMBL/GenBank/DDBJ whole genome shotgun (WGS) entry which is preliminary data.</text>
</comment>
<feature type="region of interest" description="Disordered" evidence="1">
    <location>
        <begin position="41"/>
        <end position="81"/>
    </location>
</feature>
<name>A0A7W8BMZ5_9ACTN</name>
<feature type="compositionally biased region" description="Low complexity" evidence="1">
    <location>
        <begin position="42"/>
        <end position="63"/>
    </location>
</feature>
<dbReference type="EMBL" id="JACHJE010000006">
    <property type="protein sequence ID" value="MBB5126285.1"/>
    <property type="molecule type" value="Genomic_DNA"/>
</dbReference>
<feature type="chain" id="PRO_5038843106" description="Lipoprotein" evidence="2">
    <location>
        <begin position="38"/>
        <end position="144"/>
    </location>
</feature>
<feature type="signal peptide" evidence="2">
    <location>
        <begin position="1"/>
        <end position="37"/>
    </location>
</feature>
<keyword evidence="2" id="KW-0732">Signal</keyword>
<dbReference type="AlphaFoldDB" id="A0A7W8BMZ5"/>
<gene>
    <name evidence="3" type="ORF">FHS32_003022</name>
</gene>
<evidence type="ECO:0000313" key="4">
    <source>
        <dbReference type="Proteomes" id="UP000568022"/>
    </source>
</evidence>
<evidence type="ECO:0008006" key="5">
    <source>
        <dbReference type="Google" id="ProtNLM"/>
    </source>
</evidence>
<proteinExistence type="predicted"/>
<sequence length="144" mass="14492">MHGRIIFLNGTSSSGSVIKLLRPALAAALLASVTACGASSVPAAPADTTTGAAAAEPRRSSAAQPVTAGMPDVIGGNAGRAREQMGSGIDMVFEDASGRGRPVDDPAAWKICTSRPGPYQQLTDGPVVFGVVGVSESCQDTVPR</sequence>
<protein>
    <recommendedName>
        <fullName evidence="5">Lipoprotein</fullName>
    </recommendedName>
</protein>
<evidence type="ECO:0000256" key="1">
    <source>
        <dbReference type="SAM" id="MobiDB-lite"/>
    </source>
</evidence>
<reference evidence="3 4" key="1">
    <citation type="submission" date="2020-08" db="EMBL/GenBank/DDBJ databases">
        <title>Genomic Encyclopedia of Type Strains, Phase III (KMG-III): the genomes of soil and plant-associated and newly described type strains.</title>
        <authorList>
            <person name="Whitman W."/>
        </authorList>
    </citation>
    <scope>NUCLEOTIDE SEQUENCE [LARGE SCALE GENOMIC DNA]</scope>
    <source>
        <strain evidence="3 4">CECT 3226</strain>
    </source>
</reference>
<accession>A0A7W8BMZ5</accession>
<keyword evidence="4" id="KW-1185">Reference proteome</keyword>
<organism evidence="3 4">
    <name type="scientific">Streptomyces griseoloalbus</name>
    <dbReference type="NCBI Taxonomy" id="67303"/>
    <lineage>
        <taxon>Bacteria</taxon>
        <taxon>Bacillati</taxon>
        <taxon>Actinomycetota</taxon>
        <taxon>Actinomycetes</taxon>
        <taxon>Kitasatosporales</taxon>
        <taxon>Streptomycetaceae</taxon>
        <taxon>Streptomyces</taxon>
    </lineage>
</organism>